<evidence type="ECO:0000313" key="3">
    <source>
        <dbReference type="Proteomes" id="UP001501447"/>
    </source>
</evidence>
<accession>A0ABP6C1Z6</accession>
<sequence length="136" mass="14729">MRTTKSVNAVRQDAAAASAQSGHQGIEGLLPDEEETYESYRVICPDCRQAIAMLSLEEKLPEHAMCASKWDPFGLTVCQGAGRPVREATPADGTARERGVGELLTLPEGLDWRTQPFSHVGGPGSRPMPVIGQNRR</sequence>
<dbReference type="Proteomes" id="UP001501447">
    <property type="component" value="Unassembled WGS sequence"/>
</dbReference>
<evidence type="ECO:0000313" key="2">
    <source>
        <dbReference type="EMBL" id="GAA2594163.1"/>
    </source>
</evidence>
<organism evidence="2 3">
    <name type="scientific">Streptomyces axinellae</name>
    <dbReference type="NCBI Taxonomy" id="552788"/>
    <lineage>
        <taxon>Bacteria</taxon>
        <taxon>Bacillati</taxon>
        <taxon>Actinomycetota</taxon>
        <taxon>Actinomycetes</taxon>
        <taxon>Kitasatosporales</taxon>
        <taxon>Streptomycetaceae</taxon>
        <taxon>Streptomyces</taxon>
    </lineage>
</organism>
<keyword evidence="3" id="KW-1185">Reference proteome</keyword>
<comment type="caution">
    <text evidence="2">The sequence shown here is derived from an EMBL/GenBank/DDBJ whole genome shotgun (WGS) entry which is preliminary data.</text>
</comment>
<feature type="region of interest" description="Disordered" evidence="1">
    <location>
        <begin position="112"/>
        <end position="136"/>
    </location>
</feature>
<evidence type="ECO:0000256" key="1">
    <source>
        <dbReference type="SAM" id="MobiDB-lite"/>
    </source>
</evidence>
<reference evidence="3" key="1">
    <citation type="journal article" date="2019" name="Int. J. Syst. Evol. Microbiol.">
        <title>The Global Catalogue of Microorganisms (GCM) 10K type strain sequencing project: providing services to taxonomists for standard genome sequencing and annotation.</title>
        <authorList>
            <consortium name="The Broad Institute Genomics Platform"/>
            <consortium name="The Broad Institute Genome Sequencing Center for Infectious Disease"/>
            <person name="Wu L."/>
            <person name="Ma J."/>
        </authorList>
    </citation>
    <scope>NUCLEOTIDE SEQUENCE [LARGE SCALE GENOMIC DNA]</scope>
    <source>
        <strain evidence="3">JCM 16373</strain>
    </source>
</reference>
<feature type="region of interest" description="Disordered" evidence="1">
    <location>
        <begin position="1"/>
        <end position="26"/>
    </location>
</feature>
<dbReference type="RefSeq" id="WP_344561486.1">
    <property type="nucleotide sequence ID" value="NZ_BAAARJ010000001.1"/>
</dbReference>
<protein>
    <submittedName>
        <fullName evidence="2">Uncharacterized protein</fullName>
    </submittedName>
</protein>
<gene>
    <name evidence="2" type="ORF">GCM10009863_04150</name>
</gene>
<proteinExistence type="predicted"/>
<name>A0ABP6C1Z6_9ACTN</name>
<dbReference type="EMBL" id="BAAARJ010000001">
    <property type="protein sequence ID" value="GAA2594163.1"/>
    <property type="molecule type" value="Genomic_DNA"/>
</dbReference>